<dbReference type="SUPFAM" id="SSF46785">
    <property type="entry name" value="Winged helix' DNA-binding domain"/>
    <property type="match status" value="1"/>
</dbReference>
<evidence type="ECO:0000256" key="6">
    <source>
        <dbReference type="ARBA" id="ARBA00023242"/>
    </source>
</evidence>
<dbReference type="GO" id="GO:0000709">
    <property type="term" value="P:meiotic joint molecule formation"/>
    <property type="evidence" value="ECO:0007669"/>
    <property type="project" value="TreeGrafter"/>
</dbReference>
<dbReference type="GO" id="GO:0007129">
    <property type="term" value="P:homologous chromosome pairing at meiosis"/>
    <property type="evidence" value="ECO:0007669"/>
    <property type="project" value="TreeGrafter"/>
</dbReference>
<protein>
    <recommendedName>
        <fullName evidence="3">Homologous-pairing protein 2 homolog</fullName>
    </recommendedName>
</protein>
<evidence type="ECO:0000313" key="11">
    <source>
        <dbReference type="EMBL" id="JAV64334.1"/>
    </source>
</evidence>
<dbReference type="RefSeq" id="XP_031328048.1">
    <property type="nucleotide sequence ID" value="XM_031472188.1"/>
</dbReference>
<dbReference type="GeneID" id="116159242"/>
<evidence type="ECO:0000259" key="9">
    <source>
        <dbReference type="Pfam" id="PF07106"/>
    </source>
</evidence>
<keyword evidence="4 8" id="KW-0175">Coiled coil</keyword>
<dbReference type="GO" id="GO:0003690">
    <property type="term" value="F:double-stranded DNA binding"/>
    <property type="evidence" value="ECO:0007669"/>
    <property type="project" value="TreeGrafter"/>
</dbReference>
<dbReference type="InterPro" id="IPR040661">
    <property type="entry name" value="LZ3wCH"/>
</dbReference>
<dbReference type="KEGG" id="ppyr:116159242"/>
<comment type="subcellular location">
    <subcellularLocation>
        <location evidence="1">Nucleus</location>
    </subcellularLocation>
</comment>
<evidence type="ECO:0000256" key="8">
    <source>
        <dbReference type="SAM" id="Coils"/>
    </source>
</evidence>
<proteinExistence type="inferred from homology"/>
<keyword evidence="7" id="KW-0469">Meiosis</keyword>
<dbReference type="InterPro" id="IPR036390">
    <property type="entry name" value="WH_DNA-bd_sf"/>
</dbReference>
<dbReference type="InterPro" id="IPR036388">
    <property type="entry name" value="WH-like_DNA-bd_sf"/>
</dbReference>
<keyword evidence="6" id="KW-0539">Nucleus</keyword>
<sequence>MATNAIYNFLKDQNRPFSANDVLENVGKEYGKAAVQKTLDGLVEKGKIFEKLYGKQRIYCVTQEENQVGEGVRQFDQKIHGLTENLKRVANELQTKMTDLQALQGKITTAEAKRQRDEKRDEILHIQNKLKALQDEPNPITAEQKIKIESEHEKHLKEFRKRKRMCMDILNSILENYPKTKKHLFEEVGVETDEDVGFKVESF</sequence>
<dbReference type="Pfam" id="PF07106">
    <property type="entry name" value="WHD_TBPIP"/>
    <property type="match status" value="1"/>
</dbReference>
<feature type="domain" description="Leucine zipper with capping helix" evidence="10">
    <location>
        <begin position="141"/>
        <end position="197"/>
    </location>
</feature>
<evidence type="ECO:0000256" key="1">
    <source>
        <dbReference type="ARBA" id="ARBA00004123"/>
    </source>
</evidence>
<dbReference type="EMBL" id="GEZM01075028">
    <property type="protein sequence ID" value="JAV64334.1"/>
    <property type="molecule type" value="Transcribed_RNA"/>
</dbReference>
<evidence type="ECO:0000256" key="5">
    <source>
        <dbReference type="ARBA" id="ARBA00023172"/>
    </source>
</evidence>
<dbReference type="AlphaFoldDB" id="A0A1Y1KSM6"/>
<dbReference type="GO" id="GO:0120230">
    <property type="term" value="F:recombinase activator activity"/>
    <property type="evidence" value="ECO:0007669"/>
    <property type="project" value="TreeGrafter"/>
</dbReference>
<comment type="similarity">
    <text evidence="2">Belongs to the HOP2 family.</text>
</comment>
<dbReference type="Pfam" id="PF18517">
    <property type="entry name" value="LZ3wCH"/>
    <property type="match status" value="1"/>
</dbReference>
<accession>A0A1Y1KSM6</accession>
<evidence type="ECO:0000256" key="7">
    <source>
        <dbReference type="ARBA" id="ARBA00023254"/>
    </source>
</evidence>
<feature type="domain" description="Homologous-pairing protein 2 winged helix" evidence="9">
    <location>
        <begin position="2"/>
        <end position="61"/>
    </location>
</feature>
<organism evidence="11">
    <name type="scientific">Photinus pyralis</name>
    <name type="common">Common eastern firefly</name>
    <name type="synonym">Lampyris pyralis</name>
    <dbReference type="NCBI Taxonomy" id="7054"/>
    <lineage>
        <taxon>Eukaryota</taxon>
        <taxon>Metazoa</taxon>
        <taxon>Ecdysozoa</taxon>
        <taxon>Arthropoda</taxon>
        <taxon>Hexapoda</taxon>
        <taxon>Insecta</taxon>
        <taxon>Pterygota</taxon>
        <taxon>Neoptera</taxon>
        <taxon>Endopterygota</taxon>
        <taxon>Coleoptera</taxon>
        <taxon>Polyphaga</taxon>
        <taxon>Elateriformia</taxon>
        <taxon>Elateroidea</taxon>
        <taxon>Lampyridae</taxon>
        <taxon>Lampyrinae</taxon>
        <taxon>Photinus</taxon>
    </lineage>
</organism>
<name>A0A1Y1KSM6_PHOPY</name>
<feature type="coiled-coil region" evidence="8">
    <location>
        <begin position="72"/>
        <end position="136"/>
    </location>
</feature>
<evidence type="ECO:0000256" key="2">
    <source>
        <dbReference type="ARBA" id="ARBA00007922"/>
    </source>
</evidence>
<evidence type="ECO:0000256" key="4">
    <source>
        <dbReference type="ARBA" id="ARBA00023054"/>
    </source>
</evidence>
<evidence type="ECO:0000259" key="10">
    <source>
        <dbReference type="Pfam" id="PF18517"/>
    </source>
</evidence>
<dbReference type="GO" id="GO:0120231">
    <property type="term" value="C:DNA recombinase auxiliary factor complex"/>
    <property type="evidence" value="ECO:0007669"/>
    <property type="project" value="TreeGrafter"/>
</dbReference>
<dbReference type="GO" id="GO:0000794">
    <property type="term" value="C:condensed nuclear chromosome"/>
    <property type="evidence" value="ECO:0007669"/>
    <property type="project" value="TreeGrafter"/>
</dbReference>
<reference evidence="11" key="1">
    <citation type="journal article" date="2016" name="Sci. Rep.">
        <title>Molecular characterization of firefly nuptial gifts: a multi-omics approach sheds light on postcopulatory sexual selection.</title>
        <authorList>
            <person name="Al-Wathiqui N."/>
            <person name="Fallon T.R."/>
            <person name="South A."/>
            <person name="Weng J.K."/>
            <person name="Lewis S.M."/>
        </authorList>
    </citation>
    <scope>NUCLEOTIDE SEQUENCE</scope>
</reference>
<evidence type="ECO:0000256" key="3">
    <source>
        <dbReference type="ARBA" id="ARBA00016093"/>
    </source>
</evidence>
<dbReference type="InterPro" id="IPR010776">
    <property type="entry name" value="Hop2_WH_dom"/>
</dbReference>
<dbReference type="PANTHER" id="PTHR15938">
    <property type="entry name" value="TBP-1 INTERACTING PROTEIN"/>
    <property type="match status" value="1"/>
</dbReference>
<keyword evidence="5" id="KW-0233">DNA recombination</keyword>
<dbReference type="Gene3D" id="1.10.10.10">
    <property type="entry name" value="Winged helix-like DNA-binding domain superfamily/Winged helix DNA-binding domain"/>
    <property type="match status" value="1"/>
</dbReference>
<dbReference type="GO" id="GO:0010774">
    <property type="term" value="P:meiotic strand invasion involved in reciprocal meiotic recombination"/>
    <property type="evidence" value="ECO:0007669"/>
    <property type="project" value="TreeGrafter"/>
</dbReference>
<dbReference type="PANTHER" id="PTHR15938:SF0">
    <property type="entry name" value="HOMOLOGOUS-PAIRING PROTEIN 2 HOMOLOG"/>
    <property type="match status" value="1"/>
</dbReference>